<evidence type="ECO:0000313" key="5">
    <source>
        <dbReference type="EMBL" id="SFA54577.1"/>
    </source>
</evidence>
<evidence type="ECO:0000256" key="1">
    <source>
        <dbReference type="ARBA" id="ARBA00022741"/>
    </source>
</evidence>
<dbReference type="RefSeq" id="WP_090951671.1">
    <property type="nucleotide sequence ID" value="NZ_FOJS01000053.1"/>
</dbReference>
<feature type="domain" description="FtsK" evidence="4">
    <location>
        <begin position="130"/>
        <end position="319"/>
    </location>
</feature>
<gene>
    <name evidence="5" type="ORF">SAMN05192569_10533</name>
</gene>
<dbReference type="PANTHER" id="PTHR22683:SF1">
    <property type="entry name" value="TYPE VII SECRETION SYSTEM PROTEIN ESSC"/>
    <property type="match status" value="1"/>
</dbReference>
<keyword evidence="6" id="KW-1185">Reference proteome</keyword>
<dbReference type="SUPFAM" id="SSF52540">
    <property type="entry name" value="P-loop containing nucleoside triphosphate hydrolases"/>
    <property type="match status" value="1"/>
</dbReference>
<dbReference type="Pfam" id="PF01580">
    <property type="entry name" value="FtsK_SpoIIIE"/>
    <property type="match status" value="1"/>
</dbReference>
<dbReference type="GO" id="GO:0003677">
    <property type="term" value="F:DNA binding"/>
    <property type="evidence" value="ECO:0007669"/>
    <property type="project" value="InterPro"/>
</dbReference>
<dbReference type="PANTHER" id="PTHR22683">
    <property type="entry name" value="SPORULATION PROTEIN RELATED"/>
    <property type="match status" value="1"/>
</dbReference>
<proteinExistence type="predicted"/>
<dbReference type="STRING" id="186116.SAMN05192569_10533"/>
<organism evidence="5 6">
    <name type="scientific">Parageobacillus thermantarcticus</name>
    <dbReference type="NCBI Taxonomy" id="186116"/>
    <lineage>
        <taxon>Bacteria</taxon>
        <taxon>Bacillati</taxon>
        <taxon>Bacillota</taxon>
        <taxon>Bacilli</taxon>
        <taxon>Bacillales</taxon>
        <taxon>Anoxybacillaceae</taxon>
        <taxon>Parageobacillus</taxon>
    </lineage>
</organism>
<dbReference type="GO" id="GO:0005524">
    <property type="term" value="F:ATP binding"/>
    <property type="evidence" value="ECO:0007669"/>
    <property type="project" value="UniProtKB-UniRule"/>
</dbReference>
<dbReference type="OrthoDB" id="2511091at2"/>
<dbReference type="InterPro" id="IPR050206">
    <property type="entry name" value="FtsK/SpoIIIE/SftA"/>
</dbReference>
<dbReference type="InterPro" id="IPR002543">
    <property type="entry name" value="FtsK_dom"/>
</dbReference>
<keyword evidence="2 3" id="KW-0067">ATP-binding</keyword>
<sequence>MIESFLIPVIAGAVLAVAKGKKMDDRKKIEKVFEKCLQKDDQEPVEFIRQRKYETYTEFVYRLPFYLSFSQIEQKQEHFENALNKRIEFSFDGMLRVKVFENELPEMFELTKEIIDRCKGWTIPTGIDQQGDIHFHDFDRIMHMIVAGTTQYGKTVFLKMLITVLAANHPEHVRFTLIDLKGGLAFQRFANLQQVVSVASDAQEALMALKHIKTDIEKRLKDFKAAGFENIRDSKIKERHFIVVDEAAELSPAGYKGQDKALRQECENIMSYIARVAGGVGYRLIYATQYPTSDVLPRQIKQNCDSKVCFRLQTAKASEVVLNEKGAEKLPFIKGRCIYLTDKPVILQAPYISNEFIDDILKPYKMEKRVSAIEHHSNEPPAPNGYTIEFK</sequence>
<dbReference type="InterPro" id="IPR027417">
    <property type="entry name" value="P-loop_NTPase"/>
</dbReference>
<evidence type="ECO:0000259" key="4">
    <source>
        <dbReference type="PROSITE" id="PS50901"/>
    </source>
</evidence>
<reference evidence="6" key="1">
    <citation type="submission" date="2016-10" db="EMBL/GenBank/DDBJ databases">
        <authorList>
            <person name="Varghese N."/>
            <person name="Submissions S."/>
        </authorList>
    </citation>
    <scope>NUCLEOTIDE SEQUENCE [LARGE SCALE GENOMIC DNA]</scope>
    <source>
        <strain evidence="6">M1</strain>
    </source>
</reference>
<protein>
    <submittedName>
        <fullName evidence="5">DNA segregation ATPase FtsK/SpoIIIE, S-DNA-T family</fullName>
    </submittedName>
</protein>
<evidence type="ECO:0000256" key="3">
    <source>
        <dbReference type="PROSITE-ProRule" id="PRU00289"/>
    </source>
</evidence>
<accession>A0A1I0TSA3</accession>
<dbReference type="PROSITE" id="PS50901">
    <property type="entry name" value="FTSK"/>
    <property type="match status" value="1"/>
</dbReference>
<dbReference type="Gene3D" id="3.40.50.300">
    <property type="entry name" value="P-loop containing nucleotide triphosphate hydrolases"/>
    <property type="match status" value="1"/>
</dbReference>
<dbReference type="Proteomes" id="UP000198650">
    <property type="component" value="Unassembled WGS sequence"/>
</dbReference>
<name>A0A1I0TSA3_9BACL</name>
<keyword evidence="1 3" id="KW-0547">Nucleotide-binding</keyword>
<dbReference type="AlphaFoldDB" id="A0A1I0TSA3"/>
<evidence type="ECO:0000256" key="2">
    <source>
        <dbReference type="ARBA" id="ARBA00022840"/>
    </source>
</evidence>
<feature type="binding site" evidence="3">
    <location>
        <begin position="148"/>
        <end position="155"/>
    </location>
    <ligand>
        <name>ATP</name>
        <dbReference type="ChEBI" id="CHEBI:30616"/>
    </ligand>
</feature>
<dbReference type="EMBL" id="FOJS01000053">
    <property type="protein sequence ID" value="SFA54577.1"/>
    <property type="molecule type" value="Genomic_DNA"/>
</dbReference>
<evidence type="ECO:0000313" key="6">
    <source>
        <dbReference type="Proteomes" id="UP000198650"/>
    </source>
</evidence>